<gene>
    <name evidence="10" type="ORF">PHATRDRAFT_42990</name>
</gene>
<evidence type="ECO:0000256" key="1">
    <source>
        <dbReference type="ARBA" id="ARBA00022536"/>
    </source>
</evidence>
<evidence type="ECO:0000256" key="4">
    <source>
        <dbReference type="ARBA" id="ARBA00023157"/>
    </source>
</evidence>
<feature type="domain" description="EGF-like" evidence="9">
    <location>
        <begin position="449"/>
        <end position="489"/>
    </location>
</feature>
<dbReference type="InterPro" id="IPR000742">
    <property type="entry name" value="EGF"/>
</dbReference>
<organism evidence="10 11">
    <name type="scientific">Phaeodactylum tricornutum (strain CCAP 1055/1)</name>
    <dbReference type="NCBI Taxonomy" id="556484"/>
    <lineage>
        <taxon>Eukaryota</taxon>
        <taxon>Sar</taxon>
        <taxon>Stramenopiles</taxon>
        <taxon>Ochrophyta</taxon>
        <taxon>Bacillariophyta</taxon>
        <taxon>Bacillariophyceae</taxon>
        <taxon>Bacillariophycidae</taxon>
        <taxon>Naviculales</taxon>
        <taxon>Phaeodactylaceae</taxon>
        <taxon>Phaeodactylum</taxon>
    </lineage>
</organism>
<keyword evidence="7" id="KW-1133">Transmembrane helix</keyword>
<dbReference type="Pfam" id="PF07645">
    <property type="entry name" value="EGF_CA"/>
    <property type="match status" value="1"/>
</dbReference>
<keyword evidence="7" id="KW-0812">Transmembrane</keyword>
<name>B7FQ92_PHATC</name>
<dbReference type="SMART" id="SM00181">
    <property type="entry name" value="EGF"/>
    <property type="match status" value="4"/>
</dbReference>
<keyword evidence="7" id="KW-0472">Membrane</keyword>
<dbReference type="InterPro" id="IPR000152">
    <property type="entry name" value="EGF-type_Asp/Asn_hydroxyl_site"/>
</dbReference>
<evidence type="ECO:0000256" key="8">
    <source>
        <dbReference type="SAM" id="SignalP"/>
    </source>
</evidence>
<dbReference type="eggNOG" id="ENOG502RY5A">
    <property type="taxonomic scope" value="Eukaryota"/>
</dbReference>
<keyword evidence="3" id="KW-0677">Repeat</keyword>
<dbReference type="HOGENOM" id="CLU_324791_0_0_1"/>
<feature type="region of interest" description="Disordered" evidence="6">
    <location>
        <begin position="809"/>
        <end position="889"/>
    </location>
</feature>
<evidence type="ECO:0000256" key="7">
    <source>
        <dbReference type="SAM" id="Phobius"/>
    </source>
</evidence>
<keyword evidence="11" id="KW-1185">Reference proteome</keyword>
<dbReference type="EMBL" id="CM000605">
    <property type="protein sequence ID" value="EEC51818.1"/>
    <property type="molecule type" value="Genomic_DNA"/>
</dbReference>
<dbReference type="PROSITE" id="PS01186">
    <property type="entry name" value="EGF_2"/>
    <property type="match status" value="1"/>
</dbReference>
<evidence type="ECO:0000313" key="10">
    <source>
        <dbReference type="EMBL" id="EEC51818.1"/>
    </source>
</evidence>
<dbReference type="PROSITE" id="PS00010">
    <property type="entry name" value="ASX_HYDROXYL"/>
    <property type="match status" value="1"/>
</dbReference>
<keyword evidence="4 5" id="KW-1015">Disulfide bond</keyword>
<protein>
    <recommendedName>
        <fullName evidence="9">EGF-like domain-containing protein</fullName>
    </recommendedName>
</protein>
<dbReference type="Pfam" id="PF12661">
    <property type="entry name" value="hEGF"/>
    <property type="match status" value="1"/>
</dbReference>
<dbReference type="RefSeq" id="XP_002177355.1">
    <property type="nucleotide sequence ID" value="XM_002177319.1"/>
</dbReference>
<dbReference type="OrthoDB" id="41109at2759"/>
<dbReference type="InterPro" id="IPR001881">
    <property type="entry name" value="EGF-like_Ca-bd_dom"/>
</dbReference>
<dbReference type="GO" id="GO:0005509">
    <property type="term" value="F:calcium ion binding"/>
    <property type="evidence" value="ECO:0007669"/>
    <property type="project" value="InterPro"/>
</dbReference>
<dbReference type="CDD" id="cd00054">
    <property type="entry name" value="EGF_CA"/>
    <property type="match status" value="2"/>
</dbReference>
<evidence type="ECO:0000256" key="3">
    <source>
        <dbReference type="ARBA" id="ARBA00022737"/>
    </source>
</evidence>
<dbReference type="SMART" id="SM00179">
    <property type="entry name" value="EGF_CA"/>
    <property type="match status" value="2"/>
</dbReference>
<dbReference type="InterPro" id="IPR049883">
    <property type="entry name" value="NOTCH1_EGF-like"/>
</dbReference>
<dbReference type="GeneID" id="7196217"/>
<dbReference type="PANTHER" id="PTHR24039">
    <property type="entry name" value="FIBRILLIN-RELATED"/>
    <property type="match status" value="1"/>
</dbReference>
<evidence type="ECO:0000256" key="6">
    <source>
        <dbReference type="SAM" id="MobiDB-lite"/>
    </source>
</evidence>
<dbReference type="Gene3D" id="2.10.25.10">
    <property type="entry name" value="Laminin"/>
    <property type="match status" value="3"/>
</dbReference>
<dbReference type="PANTHER" id="PTHR24039:SF58">
    <property type="entry name" value="EGF-LIKE DOMAIN-CONTAINING PROTEIN"/>
    <property type="match status" value="1"/>
</dbReference>
<feature type="disulfide bond" evidence="5">
    <location>
        <begin position="460"/>
        <end position="477"/>
    </location>
</feature>
<dbReference type="OMA" id="SPWELSF"/>
<dbReference type="InParanoid" id="B7FQ92"/>
<feature type="signal peptide" evidence="8">
    <location>
        <begin position="1"/>
        <end position="20"/>
    </location>
</feature>
<sequence length="889" mass="98512">MRWLLVAATVPLFLLGRGDAKQECELLKASLTYTQEEAPRDLSGLLPVVVGRVNQVLDGVVDVEVEWTGGDLHGRVGEHVVQCKVTRLVEVIPGTVNEQHVYRDDRGRDVATQCFHVPFTIKDTDECVLRTGHPMRHQCQAPAQCINTIGSYECICPTLDSKMPPIHTSTEFWALINAQERSPWELSFNTSIRSSCPSKPSTYGCCPPQGDTKDGSSCRASFRCPTDPCLSAQDNDCSPKATCARKSNPVSTPNFLCLCQEGLMGNGRKCRPNDPKPEPKVMYDGVTPTEQTVKANFYCDCTKPIVDACSGFPPCKEKHEVCTVMAGNVPTCACKPGYVRHEKYGCVDERPPLLRLKNDPLGDHTLRLKQGDVYKEYAVEILDENAEEYLRSLKIAYSQALPHGCLTRVGEFHVNYTIAMPWTSPPYVRITRRVVIEDIDECNIDVDKYRDSCPELVPQCDTKNGARCVNTIGSYTCQCPRFTTGDGFQQNISFEDHESPDGFLGGTGCRDTSRPVISLVGPNPRVFRVCECGGIAGLSGRKKGEFDLKLKSQQQEQYGNDIKELVRSTAGAELCATPSKPHPDPSECISAYDETYQGKVNLSKKVSVGEPVQKSSLLWSVPYNVQDEAGNAAETVWRDIVVEEVELSEWEGKIQSATIKEHDAIVRHAVEKALADDRARRQESETAVGSRNKRASIKPCPPCQACECSTGSAFDMAKCKQYCAERLDHCAIDELSWTIRMMMSLETYLPASMIPVALFTVACLTSIMFLRWTLTLMFNPETNRLDYYDERRERAMQESVTYYRSENGVLVGNHGPQPPPRASLSTSVDGGSFFTPRGDAQASGFGSPNGLQPPPRSVSESIYETQPLISPSKTGDGVRRRSPYNTRSR</sequence>
<dbReference type="PROSITE" id="PS01187">
    <property type="entry name" value="EGF_CA"/>
    <property type="match status" value="1"/>
</dbReference>
<dbReference type="KEGG" id="pti:PHATRDRAFT_42990"/>
<keyword evidence="2 8" id="KW-0732">Signal</keyword>
<evidence type="ECO:0000259" key="9">
    <source>
        <dbReference type="PROSITE" id="PS50026"/>
    </source>
</evidence>
<feature type="transmembrane region" description="Helical" evidence="7">
    <location>
        <begin position="748"/>
        <end position="770"/>
    </location>
</feature>
<evidence type="ECO:0000256" key="2">
    <source>
        <dbReference type="ARBA" id="ARBA00022729"/>
    </source>
</evidence>
<accession>B7FQ92</accession>
<dbReference type="InterPro" id="IPR018097">
    <property type="entry name" value="EGF_Ca-bd_CS"/>
</dbReference>
<feature type="compositionally biased region" description="Polar residues" evidence="6">
    <location>
        <begin position="858"/>
        <end position="873"/>
    </location>
</feature>
<proteinExistence type="predicted"/>
<dbReference type="PaxDb" id="2850-Phatr42990"/>
<evidence type="ECO:0000256" key="5">
    <source>
        <dbReference type="PROSITE-ProRule" id="PRU00076"/>
    </source>
</evidence>
<evidence type="ECO:0000313" key="11">
    <source>
        <dbReference type="Proteomes" id="UP000000759"/>
    </source>
</evidence>
<dbReference type="PROSITE" id="PS50026">
    <property type="entry name" value="EGF_3"/>
    <property type="match status" value="1"/>
</dbReference>
<dbReference type="Proteomes" id="UP000000759">
    <property type="component" value="Chromosome 1"/>
</dbReference>
<feature type="chain" id="PRO_5002852548" description="EGF-like domain-containing protein" evidence="8">
    <location>
        <begin position="21"/>
        <end position="889"/>
    </location>
</feature>
<reference evidence="11" key="2">
    <citation type="submission" date="2008-08" db="EMBL/GenBank/DDBJ databases">
        <authorList>
            <consortium name="Diatom Consortium"/>
            <person name="Grigoriev I."/>
            <person name="Grimwood J."/>
            <person name="Kuo A."/>
            <person name="Otillar R.P."/>
            <person name="Salamov A."/>
            <person name="Detter J.C."/>
            <person name="Lindquist E."/>
            <person name="Shapiro H."/>
            <person name="Lucas S."/>
            <person name="Glavina del Rio T."/>
            <person name="Pitluck S."/>
            <person name="Rokhsar D."/>
            <person name="Bowler C."/>
        </authorList>
    </citation>
    <scope>GENOME REANNOTATION</scope>
    <source>
        <strain evidence="11">CCAP 1055/1</strain>
    </source>
</reference>
<dbReference type="InterPro" id="IPR013032">
    <property type="entry name" value="EGF-like_CS"/>
</dbReference>
<comment type="caution">
    <text evidence="5">Lacks conserved residue(s) required for the propagation of feature annotation.</text>
</comment>
<reference evidence="10 11" key="1">
    <citation type="journal article" date="2008" name="Nature">
        <title>The Phaeodactylum genome reveals the evolutionary history of diatom genomes.</title>
        <authorList>
            <person name="Bowler C."/>
            <person name="Allen A.E."/>
            <person name="Badger J.H."/>
            <person name="Grimwood J."/>
            <person name="Jabbari K."/>
            <person name="Kuo A."/>
            <person name="Maheswari U."/>
            <person name="Martens C."/>
            <person name="Maumus F."/>
            <person name="Otillar R.P."/>
            <person name="Rayko E."/>
            <person name="Salamov A."/>
            <person name="Vandepoele K."/>
            <person name="Beszteri B."/>
            <person name="Gruber A."/>
            <person name="Heijde M."/>
            <person name="Katinka M."/>
            <person name="Mock T."/>
            <person name="Valentin K."/>
            <person name="Verret F."/>
            <person name="Berges J.A."/>
            <person name="Brownlee C."/>
            <person name="Cadoret J.P."/>
            <person name="Chiovitti A."/>
            <person name="Choi C.J."/>
            <person name="Coesel S."/>
            <person name="De Martino A."/>
            <person name="Detter J.C."/>
            <person name="Durkin C."/>
            <person name="Falciatore A."/>
            <person name="Fournet J."/>
            <person name="Haruta M."/>
            <person name="Huysman M.J."/>
            <person name="Jenkins B.D."/>
            <person name="Jiroutova K."/>
            <person name="Jorgensen R.E."/>
            <person name="Joubert Y."/>
            <person name="Kaplan A."/>
            <person name="Kroger N."/>
            <person name="Kroth P.G."/>
            <person name="La Roche J."/>
            <person name="Lindquist E."/>
            <person name="Lommer M."/>
            <person name="Martin-Jezequel V."/>
            <person name="Lopez P.J."/>
            <person name="Lucas S."/>
            <person name="Mangogna M."/>
            <person name="McGinnis K."/>
            <person name="Medlin L.K."/>
            <person name="Montsant A."/>
            <person name="Oudot-Le Secq M.P."/>
            <person name="Napoli C."/>
            <person name="Obornik M."/>
            <person name="Parker M.S."/>
            <person name="Petit J.L."/>
            <person name="Porcel B.M."/>
            <person name="Poulsen N."/>
            <person name="Robison M."/>
            <person name="Rychlewski L."/>
            <person name="Rynearson T.A."/>
            <person name="Schmutz J."/>
            <person name="Shapiro H."/>
            <person name="Siaut M."/>
            <person name="Stanley M."/>
            <person name="Sussman M.R."/>
            <person name="Taylor A.R."/>
            <person name="Vardi A."/>
            <person name="von Dassow P."/>
            <person name="Vyverman W."/>
            <person name="Willis A."/>
            <person name="Wyrwicz L.S."/>
            <person name="Rokhsar D.S."/>
            <person name="Weissenbach J."/>
            <person name="Armbrust E.V."/>
            <person name="Green B.R."/>
            <person name="Van de Peer Y."/>
            <person name="Grigoriev I.V."/>
        </authorList>
    </citation>
    <scope>NUCLEOTIDE SEQUENCE [LARGE SCALE GENOMIC DNA]</scope>
    <source>
        <strain evidence="10 11">CCAP 1055/1</strain>
    </source>
</reference>
<dbReference type="AlphaFoldDB" id="B7FQ92"/>
<keyword evidence="1 5" id="KW-0245">EGF-like domain</keyword>